<reference evidence="7 8" key="1">
    <citation type="submission" date="2013-09" db="EMBL/GenBank/DDBJ databases">
        <title>Corchorus capsularis genome sequencing.</title>
        <authorList>
            <person name="Alam M."/>
            <person name="Haque M.S."/>
            <person name="Islam M.S."/>
            <person name="Emdad E.M."/>
            <person name="Islam M.M."/>
            <person name="Ahmed B."/>
            <person name="Halim A."/>
            <person name="Hossen Q.M.M."/>
            <person name="Hossain M.Z."/>
            <person name="Ahmed R."/>
            <person name="Khan M.M."/>
            <person name="Islam R."/>
            <person name="Rashid M.M."/>
            <person name="Khan S.A."/>
            <person name="Rahman M.S."/>
            <person name="Alam M."/>
        </authorList>
    </citation>
    <scope>NUCLEOTIDE SEQUENCE [LARGE SCALE GENOMIC DNA]</scope>
    <source>
        <strain evidence="8">cv. CVL-1</strain>
        <tissue evidence="7">Whole seedling</tissue>
    </source>
</reference>
<dbReference type="InterPro" id="IPR006678">
    <property type="entry name" value="tRNA_intron_Endonuc_N"/>
</dbReference>
<evidence type="ECO:0000256" key="1">
    <source>
        <dbReference type="ARBA" id="ARBA00008078"/>
    </source>
</evidence>
<feature type="domain" description="tRNA intron endonuclease catalytic" evidence="4">
    <location>
        <begin position="329"/>
        <end position="415"/>
    </location>
</feature>
<dbReference type="PRINTS" id="PR00391">
    <property type="entry name" value="PITRANSFER"/>
</dbReference>
<dbReference type="Gene3D" id="3.30.530.20">
    <property type="match status" value="1"/>
</dbReference>
<dbReference type="InterPro" id="IPR001666">
    <property type="entry name" value="PI_transfer"/>
</dbReference>
<dbReference type="PANTHER" id="PTHR21227:SF0">
    <property type="entry name" value="TRNA-SPLICING ENDONUCLEASE SUBUNIT SEN2"/>
    <property type="match status" value="1"/>
</dbReference>
<dbReference type="Gramene" id="OMO71199">
    <property type="protein sequence ID" value="OMO71199"/>
    <property type="gene ID" value="CCACVL1_18372"/>
</dbReference>
<organism evidence="7 8">
    <name type="scientific">Corchorus capsularis</name>
    <name type="common">Jute</name>
    <dbReference type="NCBI Taxonomy" id="210143"/>
    <lineage>
        <taxon>Eukaryota</taxon>
        <taxon>Viridiplantae</taxon>
        <taxon>Streptophyta</taxon>
        <taxon>Embryophyta</taxon>
        <taxon>Tracheophyta</taxon>
        <taxon>Spermatophyta</taxon>
        <taxon>Magnoliopsida</taxon>
        <taxon>eudicotyledons</taxon>
        <taxon>Gunneridae</taxon>
        <taxon>Pentapetalae</taxon>
        <taxon>rosids</taxon>
        <taxon>malvids</taxon>
        <taxon>Malvales</taxon>
        <taxon>Malvaceae</taxon>
        <taxon>Grewioideae</taxon>
        <taxon>Apeibeae</taxon>
        <taxon>Corchorus</taxon>
    </lineage>
</organism>
<dbReference type="EC" id="4.6.1.16" evidence="2"/>
<feature type="domain" description="Phosphatidylinositol transfer protein N-terminal" evidence="5">
    <location>
        <begin position="58"/>
        <end position="209"/>
    </location>
</feature>
<dbReference type="InterPro" id="IPR036167">
    <property type="entry name" value="tRNA_intron_Endo_cat-like_sf"/>
</dbReference>
<sequence>MGMKVWKSWITDLFKMKILEKVNILLKFIVCRAKHQFGLHLLHQKMLLSCKRKHGMHTQDVKQCPYFTKFSLTVETVHRADNGTSENAHGLNEEQLAARQVETIDIASVATDYWTYAIGSSNFDFSKFKSAKTGRGPLSDGWQDKCHPVMTAYKLVTVDAPYWGFGYRVEQALLAGERALFLESHRNCFGWIDEWFGMTMQQIRELEQKGLMKPRWKGKGSEAKAIADPMSKIVSQLQSSLMQSEARGLLSSCSVLVEVDAEVADLLNRACFGRPRITAEKEKQWFQLDMEEAFYLGFSLKCLEVVSKDGCTMSDEELWEYMKSKKEVFPISYKAYSHLRNKNWVVRSGLQCGVDLVAYRHHPALVHSEYAVLALSEGENDLNGRLSVWSDVHCTVRLCGSVAETLLILNVNDKGQGAISPSCLEHYTVEERTITRWNPEQSRENQGVLENQTK</sequence>
<name>A0A1R3HLH7_COCAP</name>
<dbReference type="Gene3D" id="3.40.1350.10">
    <property type="match status" value="1"/>
</dbReference>
<evidence type="ECO:0000313" key="8">
    <source>
        <dbReference type="Proteomes" id="UP000188268"/>
    </source>
</evidence>
<dbReference type="InterPro" id="IPR006677">
    <property type="entry name" value="tRNA_intron_Endonuc_cat-like"/>
</dbReference>
<dbReference type="GO" id="GO:0000379">
    <property type="term" value="P:tRNA-type intron splice site recognition and cleavage"/>
    <property type="evidence" value="ECO:0007669"/>
    <property type="project" value="TreeGrafter"/>
</dbReference>
<dbReference type="InterPro" id="IPR011856">
    <property type="entry name" value="tRNA_endonuc-like_dom_sf"/>
</dbReference>
<feature type="domain" description="tRNA intron endonuclease N-terminal" evidence="6">
    <location>
        <begin position="247"/>
        <end position="319"/>
    </location>
</feature>
<dbReference type="AlphaFoldDB" id="A0A1R3HLH7"/>
<dbReference type="SUPFAM" id="SSF55961">
    <property type="entry name" value="Bet v1-like"/>
    <property type="match status" value="1"/>
</dbReference>
<dbReference type="GO" id="GO:0005548">
    <property type="term" value="F:phospholipid transporter activity"/>
    <property type="evidence" value="ECO:0007669"/>
    <property type="project" value="InterPro"/>
</dbReference>
<evidence type="ECO:0000313" key="7">
    <source>
        <dbReference type="EMBL" id="OMO71199.1"/>
    </source>
</evidence>
<dbReference type="Pfam" id="PF01974">
    <property type="entry name" value="tRNA_int_endo"/>
    <property type="match status" value="1"/>
</dbReference>
<proteinExistence type="inferred from homology"/>
<evidence type="ECO:0000259" key="4">
    <source>
        <dbReference type="Pfam" id="PF01974"/>
    </source>
</evidence>
<dbReference type="GO" id="GO:0003676">
    <property type="term" value="F:nucleic acid binding"/>
    <property type="evidence" value="ECO:0007669"/>
    <property type="project" value="InterPro"/>
</dbReference>
<dbReference type="EMBL" id="AWWV01011688">
    <property type="protein sequence ID" value="OMO71199.1"/>
    <property type="molecule type" value="Genomic_DNA"/>
</dbReference>
<keyword evidence="8" id="KW-1185">Reference proteome</keyword>
<dbReference type="SUPFAM" id="SSF53032">
    <property type="entry name" value="tRNA-intron endonuclease catalytic domain-like"/>
    <property type="match status" value="1"/>
</dbReference>
<dbReference type="Proteomes" id="UP000188268">
    <property type="component" value="Unassembled WGS sequence"/>
</dbReference>
<dbReference type="Gene3D" id="3.40.1170.20">
    <property type="entry name" value="tRNA intron endonuclease, N-terminal domain"/>
    <property type="match status" value="1"/>
</dbReference>
<dbReference type="InterPro" id="IPR023393">
    <property type="entry name" value="START-like_dom_sf"/>
</dbReference>
<dbReference type="OrthoDB" id="10249562at2759"/>
<comment type="similarity">
    <text evidence="1">Belongs to the tRNA-intron endonuclease family.</text>
</comment>
<comment type="caution">
    <text evidence="7">The sequence shown here is derived from an EMBL/GenBank/DDBJ whole genome shotgun (WGS) entry which is preliminary data.</text>
</comment>
<dbReference type="PANTHER" id="PTHR21227">
    <property type="entry name" value="TRNA-SPLICING ENDONUCLEASE SUBUNIT SEN2"/>
    <property type="match status" value="1"/>
</dbReference>
<dbReference type="Pfam" id="PF02121">
    <property type="entry name" value="IP_trans"/>
    <property type="match status" value="1"/>
</dbReference>
<dbReference type="OMA" id="PEEENGC"/>
<dbReference type="Pfam" id="PF02778">
    <property type="entry name" value="tRNA_int_endo_N"/>
    <property type="match status" value="1"/>
</dbReference>
<evidence type="ECO:0000259" key="6">
    <source>
        <dbReference type="Pfam" id="PF02778"/>
    </source>
</evidence>
<dbReference type="InterPro" id="IPR006676">
    <property type="entry name" value="tRNA_splic"/>
</dbReference>
<comment type="catalytic activity">
    <reaction evidence="3">
        <text>pretRNA = a 3'-half-tRNA molecule with a 5'-OH end + a 5'-half-tRNA molecule with a 2',3'-cyclic phosphate end + an intron with a 2',3'-cyclic phosphate and a 5'-hydroxyl terminus.</text>
        <dbReference type="EC" id="4.6.1.16"/>
    </reaction>
</comment>
<dbReference type="STRING" id="210143.A0A1R3HLH7"/>
<dbReference type="GO" id="GO:0000214">
    <property type="term" value="C:tRNA-intron endonuclease complex"/>
    <property type="evidence" value="ECO:0007669"/>
    <property type="project" value="TreeGrafter"/>
</dbReference>
<gene>
    <name evidence="7" type="ORF">CCACVL1_18372</name>
</gene>
<dbReference type="CDD" id="cd22363">
    <property type="entry name" value="tRNA-intron_lyase_C"/>
    <property type="match status" value="1"/>
</dbReference>
<dbReference type="InterPro" id="IPR055261">
    <property type="entry name" value="PI_transfer_N"/>
</dbReference>
<evidence type="ECO:0000259" key="5">
    <source>
        <dbReference type="Pfam" id="PF02121"/>
    </source>
</evidence>
<accession>A0A1R3HLH7</accession>
<evidence type="ECO:0000256" key="3">
    <source>
        <dbReference type="ARBA" id="ARBA00034031"/>
    </source>
</evidence>
<evidence type="ECO:0000256" key="2">
    <source>
        <dbReference type="ARBA" id="ARBA00012573"/>
    </source>
</evidence>
<dbReference type="GO" id="GO:0005737">
    <property type="term" value="C:cytoplasm"/>
    <property type="evidence" value="ECO:0007669"/>
    <property type="project" value="TreeGrafter"/>
</dbReference>
<protein>
    <recommendedName>
        <fullName evidence="2">tRNA-intron lyase</fullName>
        <ecNumber evidence="2">4.6.1.16</ecNumber>
    </recommendedName>
</protein>
<dbReference type="GO" id="GO:0000213">
    <property type="term" value="F:tRNA-intron lyase activity"/>
    <property type="evidence" value="ECO:0007669"/>
    <property type="project" value="UniProtKB-EC"/>
</dbReference>